<feature type="chain" id="PRO_5020476309" evidence="1">
    <location>
        <begin position="29"/>
        <end position="214"/>
    </location>
</feature>
<evidence type="ECO:0000313" key="2">
    <source>
        <dbReference type="EMBL" id="GDY32874.1"/>
    </source>
</evidence>
<protein>
    <submittedName>
        <fullName evidence="2">Uncharacterized protein</fullName>
    </submittedName>
</protein>
<dbReference type="OrthoDB" id="5124470at2"/>
<dbReference type="EMBL" id="BJFL01000030">
    <property type="protein sequence ID" value="GDY32874.1"/>
    <property type="molecule type" value="Genomic_DNA"/>
</dbReference>
<dbReference type="Gene3D" id="2.170.15.10">
    <property type="entry name" value="Proaerolysin, chain A, domain 3"/>
    <property type="match status" value="1"/>
</dbReference>
<dbReference type="AlphaFoldDB" id="A0A4D4JBD2"/>
<feature type="signal peptide" evidence="1">
    <location>
        <begin position="1"/>
        <end position="28"/>
    </location>
</feature>
<accession>A0A4D4JBD2</accession>
<name>A0A4D4JBD2_9PSEU</name>
<dbReference type="Proteomes" id="UP000298860">
    <property type="component" value="Unassembled WGS sequence"/>
</dbReference>
<organism evidence="2 3">
    <name type="scientific">Gandjariella thermophila</name>
    <dbReference type="NCBI Taxonomy" id="1931992"/>
    <lineage>
        <taxon>Bacteria</taxon>
        <taxon>Bacillati</taxon>
        <taxon>Actinomycetota</taxon>
        <taxon>Actinomycetes</taxon>
        <taxon>Pseudonocardiales</taxon>
        <taxon>Pseudonocardiaceae</taxon>
        <taxon>Gandjariella</taxon>
    </lineage>
</organism>
<evidence type="ECO:0000313" key="3">
    <source>
        <dbReference type="Proteomes" id="UP000298860"/>
    </source>
</evidence>
<keyword evidence="3" id="KW-1185">Reference proteome</keyword>
<comment type="caution">
    <text evidence="2">The sequence shown here is derived from an EMBL/GenBank/DDBJ whole genome shotgun (WGS) entry which is preliminary data.</text>
</comment>
<evidence type="ECO:0000256" key="1">
    <source>
        <dbReference type="SAM" id="SignalP"/>
    </source>
</evidence>
<proteinExistence type="predicted"/>
<dbReference type="RefSeq" id="WP_137815865.1">
    <property type="nucleotide sequence ID" value="NZ_BJFL01000030.1"/>
</dbReference>
<sequence length="214" mass="23980">MTGNWRRVSVLAATTVATMAAMAPTAQAADSPTPQELLDRCGSADLCVFHPESRDAFPGERRQVGNQVLNCSNVNQNEMVAWSDETGGSNSLGITISAEMKFAEVYSVSVSTTYQHTWNWSHTETRTDNMTVQPWHIGEVFHTPQMQRVRGTYELHFGKRFYGHYFWYVPFEAVGPIEDSSQSVTFFTRPMTPEERAQCPTGLAASHPHRFGPE</sequence>
<reference evidence="3" key="1">
    <citation type="submission" date="2019-04" db="EMBL/GenBank/DDBJ databases">
        <title>Draft genome sequence of Pseudonocardiaceae bacterium SL3-2-4.</title>
        <authorList>
            <person name="Ningsih F."/>
            <person name="Yokota A."/>
            <person name="Sakai Y."/>
            <person name="Nanatani K."/>
            <person name="Yabe S."/>
            <person name="Oetari A."/>
            <person name="Sjamsuridzal W."/>
        </authorList>
    </citation>
    <scope>NUCLEOTIDE SEQUENCE [LARGE SCALE GENOMIC DNA]</scope>
    <source>
        <strain evidence="3">SL3-2-4</strain>
    </source>
</reference>
<gene>
    <name evidence="2" type="ORF">GTS_45070</name>
</gene>
<keyword evidence="1" id="KW-0732">Signal</keyword>